<dbReference type="Proteomes" id="UP001595839">
    <property type="component" value="Unassembled WGS sequence"/>
</dbReference>
<dbReference type="PANTHER" id="PTHR43625">
    <property type="entry name" value="AFLATOXIN B1 ALDEHYDE REDUCTASE"/>
    <property type="match status" value="1"/>
</dbReference>
<dbReference type="SUPFAM" id="SSF51430">
    <property type="entry name" value="NAD(P)-linked oxidoreductase"/>
    <property type="match status" value="1"/>
</dbReference>
<dbReference type="InterPro" id="IPR023210">
    <property type="entry name" value="NADP_OxRdtase_dom"/>
</dbReference>
<dbReference type="RefSeq" id="WP_381174956.1">
    <property type="nucleotide sequence ID" value="NZ_JBHSFK010000015.1"/>
</dbReference>
<dbReference type="Gene3D" id="3.20.20.100">
    <property type="entry name" value="NADP-dependent oxidoreductase domain"/>
    <property type="match status" value="1"/>
</dbReference>
<dbReference type="EMBL" id="JBHSFK010000015">
    <property type="protein sequence ID" value="MFC4502477.1"/>
    <property type="molecule type" value="Genomic_DNA"/>
</dbReference>
<evidence type="ECO:0000313" key="3">
    <source>
        <dbReference type="EMBL" id="MFC4502477.1"/>
    </source>
</evidence>
<dbReference type="InterPro" id="IPR050791">
    <property type="entry name" value="Aldo-Keto_reductase"/>
</dbReference>
<dbReference type="InterPro" id="IPR020471">
    <property type="entry name" value="AKR"/>
</dbReference>
<dbReference type="PANTHER" id="PTHR43625:SF40">
    <property type="entry name" value="ALDO-KETO REDUCTASE YAKC [NADP(+)]"/>
    <property type="match status" value="1"/>
</dbReference>
<organism evidence="3 4">
    <name type="scientific">Streptomyces vulcanius</name>
    <dbReference type="NCBI Taxonomy" id="1441876"/>
    <lineage>
        <taxon>Bacteria</taxon>
        <taxon>Bacillati</taxon>
        <taxon>Actinomycetota</taxon>
        <taxon>Actinomycetes</taxon>
        <taxon>Kitasatosporales</taxon>
        <taxon>Streptomycetaceae</taxon>
        <taxon>Streptomyces</taxon>
    </lineage>
</organism>
<keyword evidence="1" id="KW-0560">Oxidoreductase</keyword>
<keyword evidence="4" id="KW-1185">Reference proteome</keyword>
<evidence type="ECO:0000313" key="4">
    <source>
        <dbReference type="Proteomes" id="UP001595839"/>
    </source>
</evidence>
<dbReference type="Pfam" id="PF00248">
    <property type="entry name" value="Aldo_ket_red"/>
    <property type="match status" value="1"/>
</dbReference>
<gene>
    <name evidence="3" type="ORF">ACFPIH_23615</name>
</gene>
<dbReference type="InterPro" id="IPR036812">
    <property type="entry name" value="NAD(P)_OxRdtase_dom_sf"/>
</dbReference>
<evidence type="ECO:0000259" key="2">
    <source>
        <dbReference type="Pfam" id="PF00248"/>
    </source>
</evidence>
<feature type="domain" description="NADP-dependent oxidoreductase" evidence="2">
    <location>
        <begin position="15"/>
        <end position="309"/>
    </location>
</feature>
<name>A0ABV9ARK6_9ACTN</name>
<sequence>MRHIKLGGELDVSQIGMGAMPINALYTGANADNAEGIRAIHRALDLGVTHIDSAEAYGPFLNEELVGKALKGRRRDQVVLTSKFGFVSYTGREGLDSTAANVKAAVEGSLKRLDTDYIDLYYQHRVDPATPIEETVGAMADLVKEGKVRHLGLSEAGPGTIRRAHATHPLTAVQTEYNLWFRDPETEILPVTRELGIGFVPWAPLGHGFLAGGFRTTDWFDAEVDLRATMPRFNDAGYFQQNLRVADEVKAIADEVGITPGQLCLAWLVAQGDDIAPIPGTRHVSHLEENVAADGITLTAEVLQKLDTLTPAVGDRLGKDHMDMIDHN</sequence>
<accession>A0ABV9ARK6</accession>
<proteinExistence type="predicted"/>
<protein>
    <submittedName>
        <fullName evidence="3">Aldo/keto reductase</fullName>
    </submittedName>
</protein>
<reference evidence="4" key="1">
    <citation type="journal article" date="2019" name="Int. J. Syst. Evol. Microbiol.">
        <title>The Global Catalogue of Microorganisms (GCM) 10K type strain sequencing project: providing services to taxonomists for standard genome sequencing and annotation.</title>
        <authorList>
            <consortium name="The Broad Institute Genomics Platform"/>
            <consortium name="The Broad Institute Genome Sequencing Center for Infectious Disease"/>
            <person name="Wu L."/>
            <person name="Ma J."/>
        </authorList>
    </citation>
    <scope>NUCLEOTIDE SEQUENCE [LARGE SCALE GENOMIC DNA]</scope>
    <source>
        <strain evidence="4">CGMCC 4.7177</strain>
    </source>
</reference>
<evidence type="ECO:0000256" key="1">
    <source>
        <dbReference type="ARBA" id="ARBA00023002"/>
    </source>
</evidence>
<dbReference type="PRINTS" id="PR00069">
    <property type="entry name" value="ALDKETRDTASE"/>
</dbReference>
<comment type="caution">
    <text evidence="3">The sequence shown here is derived from an EMBL/GenBank/DDBJ whole genome shotgun (WGS) entry which is preliminary data.</text>
</comment>